<evidence type="ECO:0000313" key="3">
    <source>
        <dbReference type="EMBL" id="KAA6391217.1"/>
    </source>
</evidence>
<feature type="compositionally biased region" description="Basic and acidic residues" evidence="1">
    <location>
        <begin position="103"/>
        <end position="132"/>
    </location>
</feature>
<dbReference type="GO" id="GO:0004843">
    <property type="term" value="F:cysteine-type deubiquitinase activity"/>
    <property type="evidence" value="ECO:0007669"/>
    <property type="project" value="InterPro"/>
</dbReference>
<dbReference type="Proteomes" id="UP000324800">
    <property type="component" value="Unassembled WGS sequence"/>
</dbReference>
<feature type="compositionally biased region" description="Low complexity" evidence="1">
    <location>
        <begin position="419"/>
        <end position="442"/>
    </location>
</feature>
<evidence type="ECO:0000259" key="2">
    <source>
        <dbReference type="PROSITE" id="PS50235"/>
    </source>
</evidence>
<organism evidence="3 4">
    <name type="scientific">Streblomastix strix</name>
    <dbReference type="NCBI Taxonomy" id="222440"/>
    <lineage>
        <taxon>Eukaryota</taxon>
        <taxon>Metamonada</taxon>
        <taxon>Preaxostyla</taxon>
        <taxon>Oxymonadida</taxon>
        <taxon>Streblomastigidae</taxon>
        <taxon>Streblomastix</taxon>
    </lineage>
</organism>
<dbReference type="SUPFAM" id="SSF54001">
    <property type="entry name" value="Cysteine proteinases"/>
    <property type="match status" value="1"/>
</dbReference>
<feature type="compositionally biased region" description="Polar residues" evidence="1">
    <location>
        <begin position="15"/>
        <end position="31"/>
    </location>
</feature>
<feature type="region of interest" description="Disordered" evidence="1">
    <location>
        <begin position="97"/>
        <end position="144"/>
    </location>
</feature>
<feature type="compositionally biased region" description="Acidic residues" evidence="1">
    <location>
        <begin position="45"/>
        <end position="64"/>
    </location>
</feature>
<feature type="compositionally biased region" description="Basic and acidic residues" evidence="1">
    <location>
        <begin position="189"/>
        <end position="200"/>
    </location>
</feature>
<protein>
    <recommendedName>
        <fullName evidence="2">USP domain-containing protein</fullName>
    </recommendedName>
</protein>
<feature type="domain" description="USP" evidence="2">
    <location>
        <begin position="1"/>
        <end position="296"/>
    </location>
</feature>
<feature type="compositionally biased region" description="Low complexity" evidence="1">
    <location>
        <begin position="32"/>
        <end position="42"/>
    </location>
</feature>
<proteinExistence type="predicted"/>
<feature type="region of interest" description="Disordered" evidence="1">
    <location>
        <begin position="167"/>
        <end position="210"/>
    </location>
</feature>
<dbReference type="PROSITE" id="PS50235">
    <property type="entry name" value="USP_3"/>
    <property type="match status" value="1"/>
</dbReference>
<sequence length="603" mass="70849">MDMDKDDNNDSSIKQINSQNPENDKQQQAQLNNNYNSVNNNEHNIEDESEDEDESYDQDSQNPEDYDYILHSVCVHSGDTTGGHYFVYIRPYPAKQEYQQEQEQEKIKRKENQDEEQYGIKEKESVEKDKQQMQKQQQTNQPKYFETNLENLLKSNEKLMEDNIPPQRIISPKQDQYSKVPPPTLLNKFDIDKGKNKEKNQSSTLHNKSKLGPQVNKWYRFNDENVQGVTEYESIWGNYGIEDKKPDNFINNNNLDYQSQLQRQYQLSNKQFSAPQTQNPNQVNQKSAYMLVYIQKKYINDILHYPTELFEKDEQQDAQNQQQNEFKKEIDNKSTLISDDKDLDNKQISNKILSAGIPEDVKLAVKQRQKEESQFYFRIFTTKSIKESRGDILGINEFKNENEEEIEDENYFGLDGYEQNQQTQSQSLSSSSQSSNQSSNHQYISPYQTSFPQIHQSDLVFDESKRLACEIAVDPDKTVLFELKEQIFNYTGIKSDRQRIWILLPQRREYQEINDLIEQNKSYQYSYVDKVNVNGINIAQSNEAKSIKELWNLLKQAIEKDDLYYTELLKPGSISGIGCLESSRTIQQQLERKGERSRKIKEG</sequence>
<dbReference type="InterPro" id="IPR028889">
    <property type="entry name" value="USP"/>
</dbReference>
<name>A0A5J4W8I2_9EUKA</name>
<evidence type="ECO:0000313" key="4">
    <source>
        <dbReference type="Proteomes" id="UP000324800"/>
    </source>
</evidence>
<feature type="compositionally biased region" description="Low complexity" evidence="1">
    <location>
        <begin position="133"/>
        <end position="144"/>
    </location>
</feature>
<dbReference type="EMBL" id="SNRW01002951">
    <property type="protein sequence ID" value="KAA6391217.1"/>
    <property type="molecule type" value="Genomic_DNA"/>
</dbReference>
<comment type="caution">
    <text evidence="3">The sequence shown here is derived from an EMBL/GenBank/DDBJ whole genome shotgun (WGS) entry which is preliminary data.</text>
</comment>
<feature type="region of interest" description="Disordered" evidence="1">
    <location>
        <begin position="1"/>
        <end position="64"/>
    </location>
</feature>
<accession>A0A5J4W8I2</accession>
<dbReference type="AlphaFoldDB" id="A0A5J4W8I2"/>
<dbReference type="InterPro" id="IPR018200">
    <property type="entry name" value="USP_CS"/>
</dbReference>
<evidence type="ECO:0000256" key="1">
    <source>
        <dbReference type="SAM" id="MobiDB-lite"/>
    </source>
</evidence>
<reference evidence="3 4" key="1">
    <citation type="submission" date="2019-03" db="EMBL/GenBank/DDBJ databases">
        <title>Single cell metagenomics reveals metabolic interactions within the superorganism composed of flagellate Streblomastix strix and complex community of Bacteroidetes bacteria on its surface.</title>
        <authorList>
            <person name="Treitli S.C."/>
            <person name="Kolisko M."/>
            <person name="Husnik F."/>
            <person name="Keeling P."/>
            <person name="Hampl V."/>
        </authorList>
    </citation>
    <scope>NUCLEOTIDE SEQUENCE [LARGE SCALE GENOMIC DNA]</scope>
    <source>
        <strain evidence="3">ST1C</strain>
    </source>
</reference>
<feature type="region of interest" description="Disordered" evidence="1">
    <location>
        <begin position="419"/>
        <end position="444"/>
    </location>
</feature>
<dbReference type="PROSITE" id="PS00973">
    <property type="entry name" value="USP_2"/>
    <property type="match status" value="1"/>
</dbReference>
<dbReference type="Gene3D" id="3.90.70.10">
    <property type="entry name" value="Cysteine proteinases"/>
    <property type="match status" value="1"/>
</dbReference>
<dbReference type="InterPro" id="IPR038765">
    <property type="entry name" value="Papain-like_cys_pep_sf"/>
</dbReference>
<gene>
    <name evidence="3" type="ORF">EZS28_013256</name>
</gene>
<feature type="region of interest" description="Disordered" evidence="1">
    <location>
        <begin position="313"/>
        <end position="333"/>
    </location>
</feature>